<comment type="caution">
    <text evidence="5">The sequence shown here is derived from an EMBL/GenBank/DDBJ whole genome shotgun (WGS) entry which is preliminary data.</text>
</comment>
<evidence type="ECO:0000313" key="6">
    <source>
        <dbReference type="Proteomes" id="UP000447833"/>
    </source>
</evidence>
<accession>A0A845F4U7</accession>
<keyword evidence="3" id="KW-0862">Zinc</keyword>
<dbReference type="Proteomes" id="UP000447833">
    <property type="component" value="Unassembled WGS sequence"/>
</dbReference>
<dbReference type="PROSITE" id="PS51266">
    <property type="entry name" value="ZF_CHY"/>
    <property type="match status" value="1"/>
</dbReference>
<reference evidence="5 6" key="1">
    <citation type="submission" date="2019-11" db="EMBL/GenBank/DDBJ databases">
        <title>Genome sequences of 17 halophilic strains isolated from different environments.</title>
        <authorList>
            <person name="Furrow R.E."/>
        </authorList>
    </citation>
    <scope>NUCLEOTIDE SEQUENCE [LARGE SCALE GENOMIC DNA]</scope>
    <source>
        <strain evidence="5 6">22506_14_FS</strain>
    </source>
</reference>
<dbReference type="InterPro" id="IPR052604">
    <property type="entry name" value="Mito_Tim_assembly_helper"/>
</dbReference>
<evidence type="ECO:0000256" key="3">
    <source>
        <dbReference type="ARBA" id="ARBA00022833"/>
    </source>
</evidence>
<proteinExistence type="predicted"/>
<dbReference type="SUPFAM" id="SSF161219">
    <property type="entry name" value="CHY zinc finger-like"/>
    <property type="match status" value="1"/>
</dbReference>
<keyword evidence="1" id="KW-0479">Metal-binding</keyword>
<name>A0A845F4U7_9BACL</name>
<organism evidence="5 6">
    <name type="scientific">Guptibacillus hwajinpoensis</name>
    <dbReference type="NCBI Taxonomy" id="208199"/>
    <lineage>
        <taxon>Bacteria</taxon>
        <taxon>Bacillati</taxon>
        <taxon>Bacillota</taxon>
        <taxon>Bacilli</taxon>
        <taxon>Bacillales</taxon>
        <taxon>Guptibacillaceae</taxon>
        <taxon>Guptibacillus</taxon>
    </lineage>
</organism>
<dbReference type="PANTHER" id="PTHR28082">
    <property type="entry name" value="ZINC FINGER PROTEIN"/>
    <property type="match status" value="1"/>
</dbReference>
<dbReference type="RefSeq" id="WP_160921185.1">
    <property type="nucleotide sequence ID" value="NZ_WMEY01000008.1"/>
</dbReference>
<keyword evidence="2" id="KW-0863">Zinc-finger</keyword>
<evidence type="ECO:0000256" key="2">
    <source>
        <dbReference type="ARBA" id="ARBA00022771"/>
    </source>
</evidence>
<dbReference type="PANTHER" id="PTHR28082:SF1">
    <property type="entry name" value="HELPER OF TIM PROTEIN 13"/>
    <property type="match status" value="1"/>
</dbReference>
<dbReference type="InterPro" id="IPR037274">
    <property type="entry name" value="Znf_CHY_sf"/>
</dbReference>
<evidence type="ECO:0000256" key="1">
    <source>
        <dbReference type="ARBA" id="ARBA00022723"/>
    </source>
</evidence>
<dbReference type="AlphaFoldDB" id="A0A845F4U7"/>
<dbReference type="GO" id="GO:0045041">
    <property type="term" value="P:protein import into mitochondrial intermembrane space"/>
    <property type="evidence" value="ECO:0007669"/>
    <property type="project" value="TreeGrafter"/>
</dbReference>
<protein>
    <recommendedName>
        <fullName evidence="4">CHY-type domain-containing protein</fullName>
    </recommendedName>
</protein>
<dbReference type="InterPro" id="IPR016694">
    <property type="entry name" value="UCP017292"/>
</dbReference>
<feature type="domain" description="CHY-type" evidence="4">
    <location>
        <begin position="12"/>
        <end position="93"/>
    </location>
</feature>
<dbReference type="GO" id="GO:0008270">
    <property type="term" value="F:zinc ion binding"/>
    <property type="evidence" value="ECO:0007669"/>
    <property type="project" value="UniProtKB-KW"/>
</dbReference>
<sequence>MHQDQNLVNGKTVDNKTRCEHYHSERDIVAIKFYCCNTYYPCFWCHQETADHHVTVWPKEKYDKKAILCGNCRSELTIQEYLTGHSMCLYCHASYNEGCKLHYHLYFDENKTVK</sequence>
<gene>
    <name evidence="5" type="ORF">GLW07_20050</name>
</gene>
<dbReference type="EMBL" id="WMEY01000008">
    <property type="protein sequence ID" value="MYL65657.1"/>
    <property type="molecule type" value="Genomic_DNA"/>
</dbReference>
<dbReference type="PIRSF" id="PIRSF017292">
    <property type="entry name" value="UCP017292_Znf_CHY"/>
    <property type="match status" value="1"/>
</dbReference>
<dbReference type="InterPro" id="IPR008913">
    <property type="entry name" value="Znf_CHY"/>
</dbReference>
<evidence type="ECO:0000259" key="4">
    <source>
        <dbReference type="PROSITE" id="PS51266"/>
    </source>
</evidence>
<dbReference type="Pfam" id="PF05495">
    <property type="entry name" value="zf-CHY"/>
    <property type="match status" value="1"/>
</dbReference>
<evidence type="ECO:0000313" key="5">
    <source>
        <dbReference type="EMBL" id="MYL65657.1"/>
    </source>
</evidence>